<dbReference type="Proteomes" id="UP000253772">
    <property type="component" value="Chromosome c2"/>
</dbReference>
<dbReference type="AlphaFoldDB" id="A0A482IXE1"/>
<name>A0A482IXE1_9BURK</name>
<accession>A0A482IXE1</accession>
<organism evidence="1 2">
    <name type="scientific">Cupriavidus metallidurans</name>
    <dbReference type="NCBI Taxonomy" id="119219"/>
    <lineage>
        <taxon>Bacteria</taxon>
        <taxon>Pseudomonadati</taxon>
        <taxon>Pseudomonadota</taxon>
        <taxon>Betaproteobacteria</taxon>
        <taxon>Burkholderiales</taxon>
        <taxon>Burkholderiaceae</taxon>
        <taxon>Cupriavidus</taxon>
    </lineage>
</organism>
<gene>
    <name evidence="1" type="ORF">DDF84_018755</name>
</gene>
<dbReference type="RefSeq" id="WP_133258070.1">
    <property type="nucleotide sequence ID" value="NZ_CP037901.1"/>
</dbReference>
<protein>
    <submittedName>
        <fullName evidence="1">Uncharacterized protein</fullName>
    </submittedName>
</protein>
<evidence type="ECO:0000313" key="2">
    <source>
        <dbReference type="Proteomes" id="UP000253772"/>
    </source>
</evidence>
<evidence type="ECO:0000313" key="1">
    <source>
        <dbReference type="EMBL" id="QBP11849.1"/>
    </source>
</evidence>
<sequence>MQDAFFPTGIELVAGLRILAATEMLTQARGNDFVEVNQHAALASFNALTQTYSLAEALKHSPARFCMVICGPLSMWLEKLMYALRSILGPIHRHHDVVHPDGQGGVVVMPSDLVQIPLLVVKMPVRVTEAGLYFAVLEALSPFVTNDLLHKEGLSRRKMESYVPTLVRGLLALHVGVIAIVGMRKAHLQATHLPQFYLALEWLKASGIGVVICTAPGMLAQKRGDLSPLCCATEAATFIDSYDDRDLANLALHWYALLERDEPQPPGLVEAIGAVHAQREAIFMIFRELHHRLDVERLSMEKATANIEADACAARKRQNELWEMEIVPYTDGQAYRDWLPFDTVIEELRPPRSGG</sequence>
<dbReference type="EMBL" id="CP037901">
    <property type="protein sequence ID" value="QBP11849.1"/>
    <property type="molecule type" value="Genomic_DNA"/>
</dbReference>
<proteinExistence type="predicted"/>
<reference evidence="1 2" key="1">
    <citation type="submission" date="2019-03" db="EMBL/GenBank/DDBJ databases">
        <title>Comparative insights into the high quality Complete genome sequence of highly metal resistant Cupriavidus metallidurans strain BS1 isolated from a gold-copper mine.</title>
        <authorList>
            <person name="Mazhar H.S."/>
            <person name="Rensing C."/>
        </authorList>
    </citation>
    <scope>NUCLEOTIDE SEQUENCE [LARGE SCALE GENOMIC DNA]</scope>
    <source>
        <strain evidence="1 2">BS1</strain>
    </source>
</reference>